<gene>
    <name evidence="2" type="ORF">GCM10022200_26380</name>
</gene>
<proteinExistence type="predicted"/>
<sequence>MASYRAIAAVTEVLRRRLSTSIRAELPDARVVAGRPDEGLGRDTGAVSVFLFGVTPRTGAIGNDLPARGPGGRPPHAPSMALDLHYLLSFTGEEQSLVSQRMLGLALASLQAAPVLSDAELGAAAAEGLPEAMELAQGPERVRLSITPQSSEDMSRLWSMVSHHPYQLSVVCTAGVVFIESG</sequence>
<feature type="domain" description="Pvc16 N-terminal" evidence="1">
    <location>
        <begin position="9"/>
        <end position="181"/>
    </location>
</feature>
<organism evidence="2 3">
    <name type="scientific">Microbacterium awajiense</name>
    <dbReference type="NCBI Taxonomy" id="415214"/>
    <lineage>
        <taxon>Bacteria</taxon>
        <taxon>Bacillati</taxon>
        <taxon>Actinomycetota</taxon>
        <taxon>Actinomycetes</taxon>
        <taxon>Micrococcales</taxon>
        <taxon>Microbacteriaceae</taxon>
        <taxon>Microbacterium</taxon>
    </lineage>
</organism>
<keyword evidence="3" id="KW-1185">Reference proteome</keyword>
<evidence type="ECO:0000259" key="1">
    <source>
        <dbReference type="Pfam" id="PF14065"/>
    </source>
</evidence>
<reference evidence="3" key="1">
    <citation type="journal article" date="2019" name="Int. J. Syst. Evol. Microbiol.">
        <title>The Global Catalogue of Microorganisms (GCM) 10K type strain sequencing project: providing services to taxonomists for standard genome sequencing and annotation.</title>
        <authorList>
            <consortium name="The Broad Institute Genomics Platform"/>
            <consortium name="The Broad Institute Genome Sequencing Center for Infectious Disease"/>
            <person name="Wu L."/>
            <person name="Ma J."/>
        </authorList>
    </citation>
    <scope>NUCLEOTIDE SEQUENCE [LARGE SCALE GENOMIC DNA]</scope>
    <source>
        <strain evidence="3">JCM 16544</strain>
    </source>
</reference>
<accession>A0ABP7AVU4</accession>
<dbReference type="Pfam" id="PF14065">
    <property type="entry name" value="Pvc16_N"/>
    <property type="match status" value="1"/>
</dbReference>
<protein>
    <recommendedName>
        <fullName evidence="1">Pvc16 N-terminal domain-containing protein</fullName>
    </recommendedName>
</protein>
<dbReference type="RefSeq" id="WP_344739338.1">
    <property type="nucleotide sequence ID" value="NZ_BAAAYU010000005.1"/>
</dbReference>
<comment type="caution">
    <text evidence="2">The sequence shown here is derived from an EMBL/GenBank/DDBJ whole genome shotgun (WGS) entry which is preliminary data.</text>
</comment>
<evidence type="ECO:0000313" key="3">
    <source>
        <dbReference type="Proteomes" id="UP001501697"/>
    </source>
</evidence>
<name>A0ABP7AVU4_9MICO</name>
<evidence type="ECO:0000313" key="2">
    <source>
        <dbReference type="EMBL" id="GAA3641320.1"/>
    </source>
</evidence>
<dbReference type="InterPro" id="IPR025351">
    <property type="entry name" value="Pvc16_N"/>
</dbReference>
<dbReference type="Proteomes" id="UP001501697">
    <property type="component" value="Unassembled WGS sequence"/>
</dbReference>
<dbReference type="EMBL" id="BAAAYU010000005">
    <property type="protein sequence ID" value="GAA3641320.1"/>
    <property type="molecule type" value="Genomic_DNA"/>
</dbReference>